<feature type="domain" description="UmuC" evidence="11">
    <location>
        <begin position="16"/>
        <end position="194"/>
    </location>
</feature>
<evidence type="ECO:0000313" key="12">
    <source>
        <dbReference type="EMBL" id="MBD3903297.1"/>
    </source>
</evidence>
<dbReference type="EC" id="2.7.7.7" evidence="10"/>
<evidence type="ECO:0000256" key="10">
    <source>
        <dbReference type="HAMAP-Rule" id="MF_01113"/>
    </source>
</evidence>
<dbReference type="InterPro" id="IPR022880">
    <property type="entry name" value="DNApol_IV"/>
</dbReference>
<keyword evidence="10" id="KW-0963">Cytoplasm</keyword>
<keyword evidence="8 10" id="KW-0239">DNA-directed DNA polymerase</keyword>
<evidence type="ECO:0000313" key="13">
    <source>
        <dbReference type="EMBL" id="MCC9036127.1"/>
    </source>
</evidence>
<dbReference type="FunFam" id="3.40.1170.60:FF:000003">
    <property type="entry name" value="DNA polymerase eta"/>
    <property type="match status" value="1"/>
</dbReference>
<keyword evidence="5 10" id="KW-0479">Metal-binding</keyword>
<evidence type="ECO:0000256" key="6">
    <source>
        <dbReference type="ARBA" id="ARBA00022763"/>
    </source>
</evidence>
<dbReference type="AlphaFoldDB" id="A0A9Q3YUT9"/>
<feature type="binding site" evidence="10">
    <location>
        <position position="20"/>
    </location>
    <ligand>
        <name>Mg(2+)</name>
        <dbReference type="ChEBI" id="CHEBI:18420"/>
    </ligand>
</feature>
<evidence type="ECO:0000256" key="2">
    <source>
        <dbReference type="ARBA" id="ARBA00022457"/>
    </source>
</evidence>
<evidence type="ECO:0000256" key="7">
    <source>
        <dbReference type="ARBA" id="ARBA00022842"/>
    </source>
</evidence>
<reference evidence="13" key="1">
    <citation type="submission" date="2021-11" db="EMBL/GenBank/DDBJ databases">
        <title>Description of novel Chryseobacterium species.</title>
        <authorList>
            <person name="Saticioglu I.B."/>
            <person name="Ay H."/>
            <person name="Altun S."/>
            <person name="Duman M."/>
        </authorList>
    </citation>
    <scope>NUCLEOTIDE SEQUENCE</scope>
    <source>
        <strain evidence="13">C-39</strain>
    </source>
</reference>
<evidence type="ECO:0000256" key="8">
    <source>
        <dbReference type="ARBA" id="ARBA00022932"/>
    </source>
</evidence>
<dbReference type="InterPro" id="IPR050116">
    <property type="entry name" value="DNA_polymerase-Y"/>
</dbReference>
<dbReference type="RefSeq" id="WP_191177935.1">
    <property type="nucleotide sequence ID" value="NZ_JACXXP010000001.1"/>
</dbReference>
<evidence type="ECO:0000256" key="4">
    <source>
        <dbReference type="ARBA" id="ARBA00022695"/>
    </source>
</evidence>
<dbReference type="Pfam" id="PF00817">
    <property type="entry name" value="IMS"/>
    <property type="match status" value="1"/>
</dbReference>
<protein>
    <recommendedName>
        <fullName evidence="10">DNA polymerase IV</fullName>
        <shortName evidence="10">Pol IV</shortName>
        <ecNumber evidence="10">2.7.7.7</ecNumber>
    </recommendedName>
</protein>
<comment type="cofactor">
    <cofactor evidence="10">
        <name>Mg(2+)</name>
        <dbReference type="ChEBI" id="CHEBI:18420"/>
    </cofactor>
    <text evidence="10">Binds 2 magnesium ions per subunit.</text>
</comment>
<keyword evidence="6 10" id="KW-0227">DNA damage</keyword>
<gene>
    <name evidence="10 13" type="primary">dinB</name>
    <name evidence="12" type="ORF">IEW27_01630</name>
    <name evidence="13" type="ORF">LNP80_18060</name>
</gene>
<feature type="site" description="Substrate discrimination" evidence="10">
    <location>
        <position position="25"/>
    </location>
</feature>
<evidence type="ECO:0000256" key="9">
    <source>
        <dbReference type="ARBA" id="ARBA00023204"/>
    </source>
</evidence>
<evidence type="ECO:0000259" key="11">
    <source>
        <dbReference type="PROSITE" id="PS50173"/>
    </source>
</evidence>
<proteinExistence type="inferred from homology"/>
<dbReference type="PANTHER" id="PTHR11076:SF33">
    <property type="entry name" value="DNA POLYMERASE KAPPA"/>
    <property type="match status" value="1"/>
</dbReference>
<dbReference type="Gene3D" id="3.40.1170.60">
    <property type="match status" value="1"/>
</dbReference>
<keyword evidence="7 10" id="KW-0460">Magnesium</keyword>
<reference evidence="12" key="3">
    <citation type="submission" date="2024-05" db="EMBL/GenBank/DDBJ databases">
        <title>Description of novel Chryseobacterium sp. strain C-2.</title>
        <authorList>
            <person name="Saticioglu I.B."/>
        </authorList>
    </citation>
    <scope>NUCLEOTIDE SEQUENCE</scope>
    <source>
        <strain evidence="12">C-2</strain>
    </source>
</reference>
<keyword evidence="9 10" id="KW-0234">DNA repair</keyword>
<keyword evidence="3 10" id="KW-0808">Transferase</keyword>
<dbReference type="InterPro" id="IPR036775">
    <property type="entry name" value="DNA_pol_Y-fam_lit_finger_sf"/>
</dbReference>
<dbReference type="PANTHER" id="PTHR11076">
    <property type="entry name" value="DNA REPAIR POLYMERASE UMUC / TRANSFERASE FAMILY MEMBER"/>
    <property type="match status" value="1"/>
</dbReference>
<dbReference type="Gene3D" id="3.30.1490.100">
    <property type="entry name" value="DNA polymerase, Y-family, little finger domain"/>
    <property type="match status" value="1"/>
</dbReference>
<sequence length="367" mass="40978">MLTTETSPLPDRSRKIIHVDMDAFYATVEQRDNPSLRGKAMAVTDPKGWGIIAAASYEARALGVKGGMTLSEARQISPQLTVVPARMKAYQEASLQVHQIFNEYTKIIEPVFLDEAYLDVTHSAFESATAIAKEIRRRIDEELGLKASAGVSYNKFLAKLASDYIKPDGLLVIKPEQGPSFVENLPIKLFHGVGKATFEKMTALGIATGLELRNHPIESLLATFGKKGHYYHEIGNGDDSRPVVVERERKSFGVEHSSKIQMNTLDELTIGLKEIVSEVWSKCLEYNQCGKNINVKIRYADFTYVNKTQTLSNEFRSEEELRLACHSLLLMMLSFEQPIRLIGVSVSMLKNISELGNQSSSEQLSLF</sequence>
<dbReference type="Pfam" id="PF11799">
    <property type="entry name" value="IMS_C"/>
    <property type="match status" value="1"/>
</dbReference>
<comment type="subcellular location">
    <subcellularLocation>
        <location evidence="10">Cytoplasm</location>
    </subcellularLocation>
</comment>
<dbReference type="GO" id="GO:0006281">
    <property type="term" value="P:DNA repair"/>
    <property type="evidence" value="ECO:0007669"/>
    <property type="project" value="UniProtKB-UniRule"/>
</dbReference>
<dbReference type="GO" id="GO:0003887">
    <property type="term" value="F:DNA-directed DNA polymerase activity"/>
    <property type="evidence" value="ECO:0007669"/>
    <property type="project" value="UniProtKB-UniRule"/>
</dbReference>
<accession>A0A9Q3YUT9</accession>
<comment type="similarity">
    <text evidence="1 10">Belongs to the DNA polymerase type-Y family.</text>
</comment>
<evidence type="ECO:0000256" key="1">
    <source>
        <dbReference type="ARBA" id="ARBA00010945"/>
    </source>
</evidence>
<dbReference type="GO" id="GO:0042276">
    <property type="term" value="P:error-prone translesion synthesis"/>
    <property type="evidence" value="ECO:0007669"/>
    <property type="project" value="TreeGrafter"/>
</dbReference>
<dbReference type="GO" id="GO:0003684">
    <property type="term" value="F:damaged DNA binding"/>
    <property type="evidence" value="ECO:0007669"/>
    <property type="project" value="InterPro"/>
</dbReference>
<dbReference type="InterPro" id="IPR043128">
    <property type="entry name" value="Rev_trsase/Diguanyl_cyclase"/>
</dbReference>
<dbReference type="Proteomes" id="UP000603715">
    <property type="component" value="Unassembled WGS sequence"/>
</dbReference>
<keyword evidence="10" id="KW-0235">DNA replication</keyword>
<dbReference type="Gene3D" id="1.10.150.20">
    <property type="entry name" value="5' to 3' exonuclease, C-terminal subdomain"/>
    <property type="match status" value="1"/>
</dbReference>
<feature type="active site" evidence="10">
    <location>
        <position position="115"/>
    </location>
</feature>
<evidence type="ECO:0000256" key="3">
    <source>
        <dbReference type="ARBA" id="ARBA00022679"/>
    </source>
</evidence>
<reference evidence="14" key="2">
    <citation type="submission" date="2023-07" db="EMBL/GenBank/DDBJ databases">
        <title>Description of novel Chryseobacterium sp. strain C-2.</title>
        <authorList>
            <person name="Saticioglu I.B."/>
        </authorList>
    </citation>
    <scope>NUCLEOTIDE SEQUENCE [LARGE SCALE GENOMIC DNA]</scope>
    <source>
        <strain evidence="14">C-2</strain>
    </source>
</reference>
<dbReference type="SUPFAM" id="SSF100879">
    <property type="entry name" value="Lesion bypass DNA polymerase (Y-family), little finger domain"/>
    <property type="match status" value="1"/>
</dbReference>
<comment type="caution">
    <text evidence="13">The sequence shown here is derived from an EMBL/GenBank/DDBJ whole genome shotgun (WGS) entry which is preliminary data.</text>
</comment>
<comment type="subunit">
    <text evidence="10">Monomer.</text>
</comment>
<evidence type="ECO:0000313" key="15">
    <source>
        <dbReference type="Proteomes" id="UP001107960"/>
    </source>
</evidence>
<dbReference type="GO" id="GO:0006261">
    <property type="term" value="P:DNA-templated DNA replication"/>
    <property type="evidence" value="ECO:0007669"/>
    <property type="project" value="UniProtKB-UniRule"/>
</dbReference>
<evidence type="ECO:0000313" key="14">
    <source>
        <dbReference type="Proteomes" id="UP000603715"/>
    </source>
</evidence>
<dbReference type="Gene3D" id="3.30.70.270">
    <property type="match status" value="1"/>
</dbReference>
<dbReference type="EMBL" id="JACXXP010000001">
    <property type="protein sequence ID" value="MBD3903297.1"/>
    <property type="molecule type" value="Genomic_DNA"/>
</dbReference>
<dbReference type="Proteomes" id="UP001107960">
    <property type="component" value="Unassembled WGS sequence"/>
</dbReference>
<dbReference type="EMBL" id="JAJJML010000001">
    <property type="protein sequence ID" value="MCC9036127.1"/>
    <property type="molecule type" value="Genomic_DNA"/>
</dbReference>
<dbReference type="GO" id="GO:0005829">
    <property type="term" value="C:cytosol"/>
    <property type="evidence" value="ECO:0007669"/>
    <property type="project" value="TreeGrafter"/>
</dbReference>
<dbReference type="GO" id="GO:0009432">
    <property type="term" value="P:SOS response"/>
    <property type="evidence" value="ECO:0007669"/>
    <property type="project" value="TreeGrafter"/>
</dbReference>
<dbReference type="NCBIfam" id="NF002677">
    <property type="entry name" value="PRK02406.1"/>
    <property type="match status" value="1"/>
</dbReference>
<keyword evidence="10" id="KW-0238">DNA-binding</keyword>
<dbReference type="SUPFAM" id="SSF56672">
    <property type="entry name" value="DNA/RNA polymerases"/>
    <property type="match status" value="1"/>
</dbReference>
<dbReference type="InterPro" id="IPR017961">
    <property type="entry name" value="DNA_pol_Y-fam_little_finger"/>
</dbReference>
<name>A0A9Q3YUT9_9FLAO</name>
<organism evidence="13 15">
    <name type="scientific">Chryseobacterium muglaense</name>
    <dbReference type="NCBI Taxonomy" id="2893752"/>
    <lineage>
        <taxon>Bacteria</taxon>
        <taxon>Pseudomonadati</taxon>
        <taxon>Bacteroidota</taxon>
        <taxon>Flavobacteriia</taxon>
        <taxon>Flavobacteriales</taxon>
        <taxon>Weeksellaceae</taxon>
        <taxon>Chryseobacterium group</taxon>
        <taxon>Chryseobacterium</taxon>
    </lineage>
</organism>
<evidence type="ECO:0000256" key="5">
    <source>
        <dbReference type="ARBA" id="ARBA00022723"/>
    </source>
</evidence>
<comment type="catalytic activity">
    <reaction evidence="10">
        <text>DNA(n) + a 2'-deoxyribonucleoside 5'-triphosphate = DNA(n+1) + diphosphate</text>
        <dbReference type="Rhea" id="RHEA:22508"/>
        <dbReference type="Rhea" id="RHEA-COMP:17339"/>
        <dbReference type="Rhea" id="RHEA-COMP:17340"/>
        <dbReference type="ChEBI" id="CHEBI:33019"/>
        <dbReference type="ChEBI" id="CHEBI:61560"/>
        <dbReference type="ChEBI" id="CHEBI:173112"/>
        <dbReference type="EC" id="2.7.7.7"/>
    </reaction>
</comment>
<feature type="binding site" evidence="10">
    <location>
        <position position="114"/>
    </location>
    <ligand>
        <name>Mg(2+)</name>
        <dbReference type="ChEBI" id="CHEBI:18420"/>
    </ligand>
</feature>
<dbReference type="PROSITE" id="PS50173">
    <property type="entry name" value="UMUC"/>
    <property type="match status" value="1"/>
</dbReference>
<dbReference type="HAMAP" id="MF_01113">
    <property type="entry name" value="DNApol_IV"/>
    <property type="match status" value="1"/>
</dbReference>
<dbReference type="InterPro" id="IPR001126">
    <property type="entry name" value="UmuC"/>
</dbReference>
<dbReference type="GO" id="GO:0000287">
    <property type="term" value="F:magnesium ion binding"/>
    <property type="evidence" value="ECO:0007669"/>
    <property type="project" value="UniProtKB-UniRule"/>
</dbReference>
<dbReference type="CDD" id="cd03586">
    <property type="entry name" value="PolY_Pol_IV_kappa"/>
    <property type="match status" value="1"/>
</dbReference>
<comment type="function">
    <text evidence="10">Poorly processive, error-prone DNA polymerase involved in untargeted mutagenesis. Copies undamaged DNA at stalled replication forks, which arise in vivo from mismatched or misaligned primer ends. These misaligned primers can be extended by PolIV. Exhibits no 3'-5' exonuclease (proofreading) activity. May be involved in translesional synthesis, in conjunction with the beta clamp from PolIII.</text>
</comment>
<dbReference type="InterPro" id="IPR043502">
    <property type="entry name" value="DNA/RNA_pol_sf"/>
</dbReference>
<keyword evidence="14" id="KW-1185">Reference proteome</keyword>
<keyword evidence="2 10" id="KW-0515">Mutator protein</keyword>
<keyword evidence="4 10" id="KW-0548">Nucleotidyltransferase</keyword>